<name>A0A5F1YZ35_9LEPT</name>
<sequence length="265" mass="31635">MKKFKLVLRCIMLVILLRGVQLSANFNACTTRECLIESAETIQDYYKRDSHFLYGSPILEEFDLLKESREIINIKKIVDHVCKKSVDENVEYVAQLAINMRCYFLQGNYPMLIDQYIKHKSKLSEQEIYHNDDLVIKILYARVLWILGDRDNANEIEKEFISTYFKQKQKIYPNKKIIYYYFVTNQKEKLVIYLLGLAVQSNYSANSIWSCKTDFERFINNILFQERYPSGWSDEIIKKYSELYAENKEFRCKPLPKRFPRPGEK</sequence>
<dbReference type="EMBL" id="RQFA01000031">
    <property type="protein sequence ID" value="TGK35348.1"/>
    <property type="molecule type" value="Genomic_DNA"/>
</dbReference>
<evidence type="ECO:0000313" key="3">
    <source>
        <dbReference type="Proteomes" id="UP000298277"/>
    </source>
</evidence>
<gene>
    <name evidence="2" type="ORF">EHQ17_06670</name>
</gene>
<evidence type="ECO:0000256" key="1">
    <source>
        <dbReference type="SAM" id="SignalP"/>
    </source>
</evidence>
<protein>
    <submittedName>
        <fullName evidence="2">Uncharacterized protein</fullName>
    </submittedName>
</protein>
<keyword evidence="3" id="KW-1185">Reference proteome</keyword>
<dbReference type="AlphaFoldDB" id="A0A5F1YZ35"/>
<dbReference type="RefSeq" id="WP_135591200.1">
    <property type="nucleotide sequence ID" value="NZ_RQEZ01000045.1"/>
</dbReference>
<feature type="signal peptide" evidence="1">
    <location>
        <begin position="1"/>
        <end position="23"/>
    </location>
</feature>
<feature type="chain" id="PRO_5043206856" evidence="1">
    <location>
        <begin position="24"/>
        <end position="265"/>
    </location>
</feature>
<proteinExistence type="predicted"/>
<reference evidence="2" key="1">
    <citation type="journal article" date="2019" name="PLoS Negl. Trop. Dis.">
        <title>Revisiting the worldwide diversity of Leptospira species in the environment.</title>
        <authorList>
            <person name="Vincent A.T."/>
            <person name="Schiettekatte O."/>
            <person name="Bourhy P."/>
            <person name="Veyrier F.J."/>
            <person name="Picardeau M."/>
        </authorList>
    </citation>
    <scope>NUCLEOTIDE SEQUENCE [LARGE SCALE GENOMIC DNA]</scope>
    <source>
        <strain evidence="2">201800299</strain>
    </source>
</reference>
<accession>A0A5F1YZ35</accession>
<organism evidence="2 3">
    <name type="scientific">Leptospira gomenensis</name>
    <dbReference type="NCBI Taxonomy" id="2484974"/>
    <lineage>
        <taxon>Bacteria</taxon>
        <taxon>Pseudomonadati</taxon>
        <taxon>Spirochaetota</taxon>
        <taxon>Spirochaetia</taxon>
        <taxon>Leptospirales</taxon>
        <taxon>Leptospiraceae</taxon>
        <taxon>Leptospira</taxon>
    </lineage>
</organism>
<evidence type="ECO:0000313" key="2">
    <source>
        <dbReference type="EMBL" id="TGK35348.1"/>
    </source>
</evidence>
<keyword evidence="1" id="KW-0732">Signal</keyword>
<comment type="caution">
    <text evidence="2">The sequence shown here is derived from an EMBL/GenBank/DDBJ whole genome shotgun (WGS) entry which is preliminary data.</text>
</comment>
<dbReference type="Proteomes" id="UP000298277">
    <property type="component" value="Unassembled WGS sequence"/>
</dbReference>